<evidence type="ECO:0000256" key="2">
    <source>
        <dbReference type="ARBA" id="ARBA00022603"/>
    </source>
</evidence>
<comment type="similarity">
    <text evidence="1">Belongs to the methyltransferase superfamily.</text>
</comment>
<keyword evidence="3" id="KW-0808">Transferase</keyword>
<feature type="domain" description="Methyltransferase type 11" evidence="4">
    <location>
        <begin position="51"/>
        <end position="162"/>
    </location>
</feature>
<dbReference type="PANTHER" id="PTHR12176:SF80">
    <property type="entry name" value="EEF1A LYSINE METHYLTRANSFERASE 4"/>
    <property type="match status" value="1"/>
</dbReference>
<dbReference type="InterPro" id="IPR029063">
    <property type="entry name" value="SAM-dependent_MTases_sf"/>
</dbReference>
<keyword evidence="5" id="KW-1185">Reference proteome</keyword>
<dbReference type="InterPro" id="IPR051419">
    <property type="entry name" value="Lys/N-term_MeTrsfase_sf"/>
</dbReference>
<keyword evidence="2" id="KW-0489">Methyltransferase</keyword>
<organism evidence="5 6">
    <name type="scientific">Plectus sambesii</name>
    <dbReference type="NCBI Taxonomy" id="2011161"/>
    <lineage>
        <taxon>Eukaryota</taxon>
        <taxon>Metazoa</taxon>
        <taxon>Ecdysozoa</taxon>
        <taxon>Nematoda</taxon>
        <taxon>Chromadorea</taxon>
        <taxon>Plectida</taxon>
        <taxon>Plectina</taxon>
        <taxon>Plectoidea</taxon>
        <taxon>Plectidae</taxon>
        <taxon>Plectus</taxon>
    </lineage>
</organism>
<dbReference type="WBParaSite" id="PSAMB.scaffold273size59796.g4197.t1">
    <property type="protein sequence ID" value="PSAMB.scaffold273size59796.g4197.t1"/>
    <property type="gene ID" value="PSAMB.scaffold273size59796.g4197"/>
</dbReference>
<accession>A0A914VYF0</accession>
<dbReference type="Proteomes" id="UP000887566">
    <property type="component" value="Unplaced"/>
</dbReference>
<evidence type="ECO:0000313" key="6">
    <source>
        <dbReference type="WBParaSite" id="PSAMB.scaffold273size59796.g4197.t1"/>
    </source>
</evidence>
<proteinExistence type="inferred from homology"/>
<evidence type="ECO:0000256" key="1">
    <source>
        <dbReference type="ARBA" id="ARBA00008361"/>
    </source>
</evidence>
<name>A0A914VYF0_9BILA</name>
<protein>
    <submittedName>
        <fullName evidence="6">Methyltransferase type 11 domain-containing protein</fullName>
    </submittedName>
</protein>
<evidence type="ECO:0000259" key="4">
    <source>
        <dbReference type="Pfam" id="PF08241"/>
    </source>
</evidence>
<dbReference type="Gene3D" id="3.40.50.150">
    <property type="entry name" value="Vaccinia Virus protein VP39"/>
    <property type="match status" value="1"/>
</dbReference>
<dbReference type="InterPro" id="IPR013216">
    <property type="entry name" value="Methyltransf_11"/>
</dbReference>
<dbReference type="SUPFAM" id="SSF53335">
    <property type="entry name" value="S-adenosyl-L-methionine-dependent methyltransferases"/>
    <property type="match status" value="1"/>
</dbReference>
<dbReference type="GO" id="GO:0008168">
    <property type="term" value="F:methyltransferase activity"/>
    <property type="evidence" value="ECO:0007669"/>
    <property type="project" value="UniProtKB-KW"/>
</dbReference>
<evidence type="ECO:0000256" key="3">
    <source>
        <dbReference type="ARBA" id="ARBA00022679"/>
    </source>
</evidence>
<dbReference type="Pfam" id="PF08241">
    <property type="entry name" value="Methyltransf_11"/>
    <property type="match status" value="1"/>
</dbReference>
<sequence>MTEHRADREKYRKQEYWDDRFSTEDAYEWLAGFDQIKELLCSWIKPDDKILHLGCGNSRLSFDLYDLGYKHVTNVDFAASLISRCKEQYGSSHPEVSWLCSDIRNMSALDDGSFDVVIEKATLDSLLVAEKSPWNMSDAGRQDLTSTLGEIARLLRAGGRFVSVTFAQPHFRLPHYAVDDYGWSCETRTLGTNFHFFAYCMVKGRPLDRTLVEPFLYAVRSAQREASRSPSPVHCADGDGDDNADWLKSIEVFEQ</sequence>
<dbReference type="CDD" id="cd02440">
    <property type="entry name" value="AdoMet_MTases"/>
    <property type="match status" value="1"/>
</dbReference>
<dbReference type="PANTHER" id="PTHR12176">
    <property type="entry name" value="SAM-DEPENDENT METHYLTRANSFERASE SUPERFAMILY PROTEIN"/>
    <property type="match status" value="1"/>
</dbReference>
<dbReference type="AlphaFoldDB" id="A0A914VYF0"/>
<reference evidence="6" key="1">
    <citation type="submission" date="2022-11" db="UniProtKB">
        <authorList>
            <consortium name="WormBaseParasite"/>
        </authorList>
    </citation>
    <scope>IDENTIFICATION</scope>
</reference>
<dbReference type="GO" id="GO:0032259">
    <property type="term" value="P:methylation"/>
    <property type="evidence" value="ECO:0007669"/>
    <property type="project" value="UniProtKB-KW"/>
</dbReference>
<evidence type="ECO:0000313" key="5">
    <source>
        <dbReference type="Proteomes" id="UP000887566"/>
    </source>
</evidence>